<feature type="region of interest" description="Disordered" evidence="1">
    <location>
        <begin position="39"/>
        <end position="58"/>
    </location>
</feature>
<keyword evidence="9" id="KW-1185">Reference proteome</keyword>
<dbReference type="Proteomes" id="UP000437068">
    <property type="component" value="Unassembled WGS sequence"/>
</dbReference>
<proteinExistence type="predicted"/>
<gene>
    <name evidence="7" type="ORF">PF001_g25426</name>
    <name evidence="6" type="ORF">PF002_g26654</name>
    <name evidence="5" type="ORF">PF005_g25645</name>
    <name evidence="4" type="ORF">PF006_g25196</name>
    <name evidence="3" type="ORF">PF007_g24340</name>
    <name evidence="2" type="ORF">PF009_g25452</name>
</gene>
<evidence type="ECO:0000313" key="2">
    <source>
        <dbReference type="EMBL" id="KAE8924315.1"/>
    </source>
</evidence>
<evidence type="ECO:0000313" key="11">
    <source>
        <dbReference type="Proteomes" id="UP000440367"/>
    </source>
</evidence>
<dbReference type="Proteomes" id="UP000440367">
    <property type="component" value="Unassembled WGS sequence"/>
</dbReference>
<evidence type="ECO:0000313" key="5">
    <source>
        <dbReference type="EMBL" id="KAE9174906.1"/>
    </source>
</evidence>
<reference evidence="8 9" key="1">
    <citation type="submission" date="2018-08" db="EMBL/GenBank/DDBJ databases">
        <title>Genomic investigation of the strawberry pathogen Phytophthora fragariae indicates pathogenicity is determined by transcriptional variation in three key races.</title>
        <authorList>
            <person name="Adams T.M."/>
            <person name="Armitage A.D."/>
            <person name="Sobczyk M.K."/>
            <person name="Bates H.J."/>
            <person name="Dunwell J.M."/>
            <person name="Nellist C.F."/>
            <person name="Harrison R.J."/>
        </authorList>
    </citation>
    <scope>NUCLEOTIDE SEQUENCE [LARGE SCALE GENOMIC DNA]</scope>
    <source>
        <strain evidence="7 10">A4</strain>
        <strain evidence="6 11">BC-1</strain>
        <strain evidence="5 9">NOV-27</strain>
        <strain evidence="4 12">NOV-5</strain>
        <strain evidence="3 13">NOV-71</strain>
        <strain evidence="2 8">NOV-9</strain>
    </source>
</reference>
<dbReference type="EMBL" id="QXGE01002979">
    <property type="protein sequence ID" value="KAE9277897.1"/>
    <property type="molecule type" value="Genomic_DNA"/>
</dbReference>
<dbReference type="Proteomes" id="UP000429523">
    <property type="component" value="Unassembled WGS sequence"/>
</dbReference>
<name>A0A6A3R5A6_9STRA</name>
<evidence type="ECO:0000313" key="10">
    <source>
        <dbReference type="Proteomes" id="UP000437068"/>
    </source>
</evidence>
<evidence type="ECO:0000256" key="1">
    <source>
        <dbReference type="SAM" id="MobiDB-lite"/>
    </source>
</evidence>
<evidence type="ECO:0000313" key="12">
    <source>
        <dbReference type="Proteomes" id="UP000440732"/>
    </source>
</evidence>
<dbReference type="EMBL" id="QXGA01002907">
    <property type="protein sequence ID" value="KAE9090256.1"/>
    <property type="molecule type" value="Genomic_DNA"/>
</dbReference>
<comment type="caution">
    <text evidence="4">The sequence shown here is derived from an EMBL/GenBank/DDBJ whole genome shotgun (WGS) entry which is preliminary data.</text>
</comment>
<evidence type="ECO:0000313" key="3">
    <source>
        <dbReference type="EMBL" id="KAE9077186.1"/>
    </source>
</evidence>
<dbReference type="AlphaFoldDB" id="A0A6A3R5A6"/>
<dbReference type="Proteomes" id="UP000441208">
    <property type="component" value="Unassembled WGS sequence"/>
</dbReference>
<dbReference type="Proteomes" id="UP000440732">
    <property type="component" value="Unassembled WGS sequence"/>
</dbReference>
<evidence type="ECO:0000313" key="9">
    <source>
        <dbReference type="Proteomes" id="UP000433483"/>
    </source>
</evidence>
<evidence type="ECO:0000313" key="7">
    <source>
        <dbReference type="EMBL" id="KAE9277897.1"/>
    </source>
</evidence>
<evidence type="ECO:0000313" key="13">
    <source>
        <dbReference type="Proteomes" id="UP000441208"/>
    </source>
</evidence>
<dbReference type="OrthoDB" id="10348030at2759"/>
<protein>
    <submittedName>
        <fullName evidence="4">Uncharacterized protein</fullName>
    </submittedName>
</protein>
<accession>A0A6A3R5A6</accession>
<dbReference type="EMBL" id="QXGB01002800">
    <property type="protein sequence ID" value="KAE9174906.1"/>
    <property type="molecule type" value="Genomic_DNA"/>
</dbReference>
<dbReference type="EMBL" id="QXFZ01002431">
    <property type="protein sequence ID" value="KAE9077186.1"/>
    <property type="molecule type" value="Genomic_DNA"/>
</dbReference>
<dbReference type="EMBL" id="QXGD01002830">
    <property type="protein sequence ID" value="KAE9183623.1"/>
    <property type="molecule type" value="Genomic_DNA"/>
</dbReference>
<evidence type="ECO:0000313" key="8">
    <source>
        <dbReference type="Proteomes" id="UP000429523"/>
    </source>
</evidence>
<evidence type="ECO:0000313" key="6">
    <source>
        <dbReference type="EMBL" id="KAE9183623.1"/>
    </source>
</evidence>
<evidence type="ECO:0000313" key="4">
    <source>
        <dbReference type="EMBL" id="KAE9090256.1"/>
    </source>
</evidence>
<organism evidence="4 12">
    <name type="scientific">Phytophthora fragariae</name>
    <dbReference type="NCBI Taxonomy" id="53985"/>
    <lineage>
        <taxon>Eukaryota</taxon>
        <taxon>Sar</taxon>
        <taxon>Stramenopiles</taxon>
        <taxon>Oomycota</taxon>
        <taxon>Peronosporomycetes</taxon>
        <taxon>Peronosporales</taxon>
        <taxon>Peronosporaceae</taxon>
        <taxon>Phytophthora</taxon>
    </lineage>
</organism>
<dbReference type="EMBL" id="QXGF01002527">
    <property type="protein sequence ID" value="KAE8924315.1"/>
    <property type="molecule type" value="Genomic_DNA"/>
</dbReference>
<dbReference type="Proteomes" id="UP000433483">
    <property type="component" value="Unassembled WGS sequence"/>
</dbReference>
<sequence length="78" mass="8432">MCHVEVDRVFMNGPQRTCAKPSFQNLLCRANIGHQGNQVQRLSGQGGASTAARASRQPGTASLGAGWYFHYTKGLKPN</sequence>